<feature type="domain" description="FAD-binding" evidence="6">
    <location>
        <begin position="294"/>
        <end position="354"/>
    </location>
</feature>
<dbReference type="SUPFAM" id="SSF51905">
    <property type="entry name" value="FAD/NAD(P)-binding domain"/>
    <property type="match status" value="1"/>
</dbReference>
<keyword evidence="5" id="KW-0503">Monooxygenase</keyword>
<sequence>MSEQRKAIVIGGGPAGFATALRLHKHNNITCVIYELRDQPSTLGGAVGIMPNGLRLFHRLGVYDELCARGYGGGMLTLHSAAGGVVGAEDLVGWARSETGFGYLRIKRVDLVDVLLEAVRREGIEVRFGVKVTGVEDGVVHTDSGDERADLVLGCDGIHSFVRKTVVDPGFVSEYSGIAGSFSIVPASRLPAQSVNLMHGLHAMTTEEGMFMVNPCTANKDEVMWGFSREVELPGSGRDGWEETRKAEVEGFRDYLLGVLQTATGEWGSVVRDLVQNTSVIKFYPVYRLPLGGRWYKDRCLLLGDAAHAMSPHAGQGVSMALEDTFLLSRLLEDPTRPLPEVFAKFDEIRRPRVNEIYLQAAKNASARKKTGPWGLWMRETALGMYMRVSCALGLDKWGLGQKHLVYDIDEARF</sequence>
<name>A0A9W4IW36_9EURO</name>
<dbReference type="Proteomes" id="UP001152646">
    <property type="component" value="Unassembled WGS sequence"/>
</dbReference>
<gene>
    <name evidence="7" type="ORF">PSALAMII_LOCUS3409</name>
</gene>
<dbReference type="GO" id="GO:0071949">
    <property type="term" value="F:FAD binding"/>
    <property type="evidence" value="ECO:0007669"/>
    <property type="project" value="InterPro"/>
</dbReference>
<dbReference type="GO" id="GO:0004497">
    <property type="term" value="F:monooxygenase activity"/>
    <property type="evidence" value="ECO:0007669"/>
    <property type="project" value="UniProtKB-KW"/>
</dbReference>
<dbReference type="OrthoDB" id="16820at2759"/>
<keyword evidence="4" id="KW-0560">Oxidoreductase</keyword>
<evidence type="ECO:0000256" key="2">
    <source>
        <dbReference type="ARBA" id="ARBA00022630"/>
    </source>
</evidence>
<feature type="domain" description="FAD-binding" evidence="6">
    <location>
        <begin position="7"/>
        <end position="225"/>
    </location>
</feature>
<evidence type="ECO:0000313" key="7">
    <source>
        <dbReference type="EMBL" id="CAG8354730.1"/>
    </source>
</evidence>
<organism evidence="7 8">
    <name type="scientific">Penicillium salamii</name>
    <dbReference type="NCBI Taxonomy" id="1612424"/>
    <lineage>
        <taxon>Eukaryota</taxon>
        <taxon>Fungi</taxon>
        <taxon>Dikarya</taxon>
        <taxon>Ascomycota</taxon>
        <taxon>Pezizomycotina</taxon>
        <taxon>Eurotiomycetes</taxon>
        <taxon>Eurotiomycetidae</taxon>
        <taxon>Eurotiales</taxon>
        <taxon>Aspergillaceae</taxon>
        <taxon>Penicillium</taxon>
    </lineage>
</organism>
<proteinExistence type="inferred from homology"/>
<keyword evidence="3" id="KW-0274">FAD</keyword>
<dbReference type="InterPro" id="IPR050493">
    <property type="entry name" value="FAD-dep_Monooxygenase_BioMet"/>
</dbReference>
<evidence type="ECO:0000259" key="6">
    <source>
        <dbReference type="Pfam" id="PF01494"/>
    </source>
</evidence>
<keyword evidence="2" id="KW-0285">Flavoprotein</keyword>
<evidence type="ECO:0000256" key="1">
    <source>
        <dbReference type="ARBA" id="ARBA00007992"/>
    </source>
</evidence>
<evidence type="ECO:0000313" key="8">
    <source>
        <dbReference type="Proteomes" id="UP001152646"/>
    </source>
</evidence>
<dbReference type="AlphaFoldDB" id="A0A9W4IW36"/>
<dbReference type="Pfam" id="PF01494">
    <property type="entry name" value="FAD_binding_3"/>
    <property type="match status" value="2"/>
</dbReference>
<evidence type="ECO:0000256" key="4">
    <source>
        <dbReference type="ARBA" id="ARBA00023002"/>
    </source>
</evidence>
<dbReference type="PANTHER" id="PTHR13789">
    <property type="entry name" value="MONOOXYGENASE"/>
    <property type="match status" value="1"/>
</dbReference>
<comment type="caution">
    <text evidence="7">The sequence shown here is derived from an EMBL/GenBank/DDBJ whole genome shotgun (WGS) entry which is preliminary data.</text>
</comment>
<dbReference type="PRINTS" id="PR00420">
    <property type="entry name" value="RNGMNOXGNASE"/>
</dbReference>
<dbReference type="Gene3D" id="3.50.50.60">
    <property type="entry name" value="FAD/NAD(P)-binding domain"/>
    <property type="match status" value="1"/>
</dbReference>
<dbReference type="InterPro" id="IPR036188">
    <property type="entry name" value="FAD/NAD-bd_sf"/>
</dbReference>
<reference evidence="7" key="1">
    <citation type="submission" date="2021-07" db="EMBL/GenBank/DDBJ databases">
        <authorList>
            <person name="Branca A.L. A."/>
        </authorList>
    </citation>
    <scope>NUCLEOTIDE SEQUENCE</scope>
</reference>
<comment type="similarity">
    <text evidence="1">Belongs to the paxM FAD-dependent monooxygenase family.</text>
</comment>
<dbReference type="PANTHER" id="PTHR13789:SF309">
    <property type="entry name" value="PUTATIVE (AFU_ORTHOLOGUE AFUA_6G14510)-RELATED"/>
    <property type="match status" value="1"/>
</dbReference>
<evidence type="ECO:0000256" key="5">
    <source>
        <dbReference type="ARBA" id="ARBA00023033"/>
    </source>
</evidence>
<accession>A0A9W4IW36</accession>
<dbReference type="EMBL" id="CAJVPA010000111">
    <property type="protein sequence ID" value="CAG8354730.1"/>
    <property type="molecule type" value="Genomic_DNA"/>
</dbReference>
<dbReference type="InterPro" id="IPR002938">
    <property type="entry name" value="FAD-bd"/>
</dbReference>
<protein>
    <recommendedName>
        <fullName evidence="6">FAD-binding domain-containing protein</fullName>
    </recommendedName>
</protein>
<evidence type="ECO:0000256" key="3">
    <source>
        <dbReference type="ARBA" id="ARBA00022827"/>
    </source>
</evidence>